<evidence type="ECO:0000256" key="5">
    <source>
        <dbReference type="ARBA" id="ARBA00022692"/>
    </source>
</evidence>
<keyword evidence="5 8" id="KW-0812">Transmembrane</keyword>
<comment type="similarity">
    <text evidence="2">Belongs to the binding-protein-dependent transport system permease family. FecCD subfamily.</text>
</comment>
<keyword evidence="6 8" id="KW-1133">Transmembrane helix</keyword>
<evidence type="ECO:0000256" key="6">
    <source>
        <dbReference type="ARBA" id="ARBA00022989"/>
    </source>
</evidence>
<keyword evidence="3" id="KW-0813">Transport</keyword>
<dbReference type="InterPro" id="IPR037294">
    <property type="entry name" value="ABC_BtuC-like"/>
</dbReference>
<dbReference type="PANTHER" id="PTHR30472:SF25">
    <property type="entry name" value="ABC TRANSPORTER PERMEASE PROTEIN MJ0876-RELATED"/>
    <property type="match status" value="1"/>
</dbReference>
<dbReference type="Proteomes" id="UP001321786">
    <property type="component" value="Chromosome"/>
</dbReference>
<sequence length="359" mass="38712">MEKYENFDDNIYSHIEREKKFNYLLILIFSVSLLLIIGISSTLGLMDISISEAYKIIIGKLLGIKSLVSGINETKVLVVWDVRLPRILAGAIVGSGLAVSGAVFQSILGNQLADPYTIGVSTGAAFGATIAIFLNLFFVSHLLPIMPFAFVFALLTLYIVTNISKSGGSISSSDVILSGIIISSILSAGISFLKTLAGEQVGAIVFWIMGSLSARSWTHIIISLPMVIVLITIIMLNVDELDIMALGKTEANNLGLDYEKKLKKYMIISSLLTATCVSISGVIGFVGLVVPHLVRMSISSRNRNVVLMSALLGGNILVIADNIARLSSSIEIPVGVFTTLLGGPFFMYIYIKRKRGITK</sequence>
<keyword evidence="7 8" id="KW-0472">Membrane</keyword>
<evidence type="ECO:0000256" key="1">
    <source>
        <dbReference type="ARBA" id="ARBA00004651"/>
    </source>
</evidence>
<dbReference type="KEGG" id="hprf:HLPR_06240"/>
<feature type="transmembrane region" description="Helical" evidence="8">
    <location>
        <begin position="330"/>
        <end position="351"/>
    </location>
</feature>
<dbReference type="EMBL" id="AP028654">
    <property type="protein sequence ID" value="BEP28293.1"/>
    <property type="molecule type" value="Genomic_DNA"/>
</dbReference>
<dbReference type="Gene3D" id="1.10.3470.10">
    <property type="entry name" value="ABC transporter involved in vitamin B12 uptake, BtuC"/>
    <property type="match status" value="1"/>
</dbReference>
<feature type="transmembrane region" description="Helical" evidence="8">
    <location>
        <begin position="217"/>
        <end position="238"/>
    </location>
</feature>
<dbReference type="RefSeq" id="WP_338536619.1">
    <property type="nucleotide sequence ID" value="NZ_AP028654.1"/>
</dbReference>
<feature type="transmembrane region" description="Helical" evidence="8">
    <location>
        <begin position="265"/>
        <end position="293"/>
    </location>
</feature>
<dbReference type="GO" id="GO:0033214">
    <property type="term" value="P:siderophore-iron import into cell"/>
    <property type="evidence" value="ECO:0007669"/>
    <property type="project" value="TreeGrafter"/>
</dbReference>
<keyword evidence="10" id="KW-1185">Reference proteome</keyword>
<dbReference type="FunFam" id="1.10.3470.10:FF:000001">
    <property type="entry name" value="Vitamin B12 ABC transporter permease BtuC"/>
    <property type="match status" value="1"/>
</dbReference>
<dbReference type="SUPFAM" id="SSF81345">
    <property type="entry name" value="ABC transporter involved in vitamin B12 uptake, BtuC"/>
    <property type="match status" value="1"/>
</dbReference>
<feature type="transmembrane region" description="Helical" evidence="8">
    <location>
        <begin position="116"/>
        <end position="138"/>
    </location>
</feature>
<dbReference type="CDD" id="cd06550">
    <property type="entry name" value="TM_ABC_iron-siderophores_like"/>
    <property type="match status" value="1"/>
</dbReference>
<accession>A0AAU9EFT9</accession>
<dbReference type="Pfam" id="PF01032">
    <property type="entry name" value="FecCD"/>
    <property type="match status" value="1"/>
</dbReference>
<proteinExistence type="inferred from homology"/>
<name>A0AAU9EFT9_9FIRM</name>
<feature type="transmembrane region" description="Helical" evidence="8">
    <location>
        <begin position="175"/>
        <end position="196"/>
    </location>
</feature>
<evidence type="ECO:0000256" key="4">
    <source>
        <dbReference type="ARBA" id="ARBA00022475"/>
    </source>
</evidence>
<dbReference type="PANTHER" id="PTHR30472">
    <property type="entry name" value="FERRIC ENTEROBACTIN TRANSPORT SYSTEM PERMEASE PROTEIN"/>
    <property type="match status" value="1"/>
</dbReference>
<dbReference type="GO" id="GO:0005886">
    <property type="term" value="C:plasma membrane"/>
    <property type="evidence" value="ECO:0007669"/>
    <property type="project" value="UniProtKB-SubCell"/>
</dbReference>
<dbReference type="AlphaFoldDB" id="A0AAU9EFT9"/>
<comment type="subcellular location">
    <subcellularLocation>
        <location evidence="1">Cell membrane</location>
        <topology evidence="1">Multi-pass membrane protein</topology>
    </subcellularLocation>
</comment>
<evidence type="ECO:0000313" key="9">
    <source>
        <dbReference type="EMBL" id="BEP28293.1"/>
    </source>
</evidence>
<evidence type="ECO:0000256" key="3">
    <source>
        <dbReference type="ARBA" id="ARBA00022448"/>
    </source>
</evidence>
<dbReference type="GO" id="GO:0022857">
    <property type="term" value="F:transmembrane transporter activity"/>
    <property type="evidence" value="ECO:0007669"/>
    <property type="project" value="InterPro"/>
</dbReference>
<feature type="transmembrane region" description="Helical" evidence="8">
    <location>
        <begin position="145"/>
        <end position="163"/>
    </location>
</feature>
<gene>
    <name evidence="9" type="ORF">HLPR_06240</name>
</gene>
<evidence type="ECO:0000256" key="8">
    <source>
        <dbReference type="SAM" id="Phobius"/>
    </source>
</evidence>
<evidence type="ECO:0000256" key="2">
    <source>
        <dbReference type="ARBA" id="ARBA00007935"/>
    </source>
</evidence>
<reference evidence="9 10" key="1">
    <citation type="submission" date="2023-08" db="EMBL/GenBank/DDBJ databases">
        <title>Helicovermis profunda gen. nov., sp. nov., a novel mesophilic, fermentative bacterium within the Bacillota from a deep-sea hydrothermal vent chimney.</title>
        <authorList>
            <person name="Miyazaki U."/>
            <person name="Mizutani D."/>
            <person name="Hashimoto Y."/>
            <person name="Tame A."/>
            <person name="Sawayama S."/>
            <person name="Miyazaki J."/>
            <person name="Takai K."/>
            <person name="Nakagawa S."/>
        </authorList>
    </citation>
    <scope>NUCLEOTIDE SEQUENCE [LARGE SCALE GENOMIC DNA]</scope>
    <source>
        <strain evidence="9 10">S502</strain>
    </source>
</reference>
<keyword evidence="4" id="KW-1003">Cell membrane</keyword>
<evidence type="ECO:0000256" key="7">
    <source>
        <dbReference type="ARBA" id="ARBA00023136"/>
    </source>
</evidence>
<organism evidence="9 10">
    <name type="scientific">Helicovermis profundi</name>
    <dbReference type="NCBI Taxonomy" id="3065157"/>
    <lineage>
        <taxon>Bacteria</taxon>
        <taxon>Bacillati</taxon>
        <taxon>Bacillota</taxon>
        <taxon>Clostridia</taxon>
        <taxon>Helicovermis</taxon>
    </lineage>
</organism>
<dbReference type="InterPro" id="IPR000522">
    <property type="entry name" value="ABC_transptr_permease_BtuC"/>
</dbReference>
<evidence type="ECO:0000313" key="10">
    <source>
        <dbReference type="Proteomes" id="UP001321786"/>
    </source>
</evidence>
<feature type="transmembrane region" description="Helical" evidence="8">
    <location>
        <begin position="21"/>
        <end position="41"/>
    </location>
</feature>
<protein>
    <submittedName>
        <fullName evidence="9">Iron ABC transporter permease</fullName>
    </submittedName>
</protein>
<feature type="transmembrane region" description="Helical" evidence="8">
    <location>
        <begin position="84"/>
        <end position="104"/>
    </location>
</feature>